<sequence length="244" mass="27359">MQLQSYSTYLAAELRDNPPRLKGQRTRARLLLAAAQVLEERGYHAMRVGDITTQAEVAEGSFYVYFKDKTEISVEALTRFFDDYVAKAMTPATGDTPFARIRSTNRLWFRVCRANPGLMKCVFQVGDYVPEFLQISQKINRRWAEVVAESIQRRRAEDDPDAVRLAGYMLVAMADEIARKMIVLPDESFIEVLARMGAAADDTLSDAVSVVWHQLAYGDAPTSDDLPEAALRLAGFLSRSRPAA</sequence>
<dbReference type="InterPro" id="IPR009057">
    <property type="entry name" value="Homeodomain-like_sf"/>
</dbReference>
<dbReference type="Proteomes" id="UP000195766">
    <property type="component" value="Unassembled WGS sequence"/>
</dbReference>
<dbReference type="Pfam" id="PF00440">
    <property type="entry name" value="TetR_N"/>
    <property type="match status" value="1"/>
</dbReference>
<gene>
    <name evidence="6" type="ORF">FM111_09425</name>
</gene>
<accession>A0A1R4G4W3</accession>
<dbReference type="Gene3D" id="1.10.10.60">
    <property type="entry name" value="Homeodomain-like"/>
    <property type="match status" value="1"/>
</dbReference>
<dbReference type="GO" id="GO:0000976">
    <property type="term" value="F:transcription cis-regulatory region binding"/>
    <property type="evidence" value="ECO:0007669"/>
    <property type="project" value="TreeGrafter"/>
</dbReference>
<keyword evidence="2 4" id="KW-0238">DNA-binding</keyword>
<protein>
    <submittedName>
        <fullName evidence="6">Transcriptional regulator, TetR family</fullName>
    </submittedName>
</protein>
<dbReference type="GO" id="GO:0003700">
    <property type="term" value="F:DNA-binding transcription factor activity"/>
    <property type="evidence" value="ECO:0007669"/>
    <property type="project" value="TreeGrafter"/>
</dbReference>
<evidence type="ECO:0000256" key="1">
    <source>
        <dbReference type="ARBA" id="ARBA00023015"/>
    </source>
</evidence>
<evidence type="ECO:0000313" key="6">
    <source>
        <dbReference type="EMBL" id="SJM63218.1"/>
    </source>
</evidence>
<dbReference type="RefSeq" id="WP_087140723.1">
    <property type="nucleotide sequence ID" value="NZ_FUIE01000049.1"/>
</dbReference>
<dbReference type="AlphaFoldDB" id="A0A1R4G4W3"/>
<dbReference type="SUPFAM" id="SSF48498">
    <property type="entry name" value="Tetracyclin repressor-like, C-terminal domain"/>
    <property type="match status" value="1"/>
</dbReference>
<evidence type="ECO:0000256" key="2">
    <source>
        <dbReference type="ARBA" id="ARBA00023125"/>
    </source>
</evidence>
<dbReference type="InterPro" id="IPR036271">
    <property type="entry name" value="Tet_transcr_reg_TetR-rel_C_sf"/>
</dbReference>
<dbReference type="PANTHER" id="PTHR30055">
    <property type="entry name" value="HTH-TYPE TRANSCRIPTIONAL REGULATOR RUTR"/>
    <property type="match status" value="1"/>
</dbReference>
<dbReference type="Gene3D" id="1.10.357.10">
    <property type="entry name" value="Tetracycline Repressor, domain 2"/>
    <property type="match status" value="1"/>
</dbReference>
<feature type="DNA-binding region" description="H-T-H motif" evidence="4">
    <location>
        <begin position="47"/>
        <end position="66"/>
    </location>
</feature>
<proteinExistence type="predicted"/>
<dbReference type="PROSITE" id="PS50977">
    <property type="entry name" value="HTH_TETR_2"/>
    <property type="match status" value="1"/>
</dbReference>
<dbReference type="InterPro" id="IPR001647">
    <property type="entry name" value="HTH_TetR"/>
</dbReference>
<dbReference type="SUPFAM" id="SSF46689">
    <property type="entry name" value="Homeodomain-like"/>
    <property type="match status" value="1"/>
</dbReference>
<evidence type="ECO:0000256" key="4">
    <source>
        <dbReference type="PROSITE-ProRule" id="PRU00335"/>
    </source>
</evidence>
<dbReference type="PRINTS" id="PR00455">
    <property type="entry name" value="HTHTETR"/>
</dbReference>
<dbReference type="InterPro" id="IPR050109">
    <property type="entry name" value="HTH-type_TetR-like_transc_reg"/>
</dbReference>
<evidence type="ECO:0000256" key="3">
    <source>
        <dbReference type="ARBA" id="ARBA00023163"/>
    </source>
</evidence>
<dbReference type="PANTHER" id="PTHR30055:SF234">
    <property type="entry name" value="HTH-TYPE TRANSCRIPTIONAL REGULATOR BETI"/>
    <property type="match status" value="1"/>
</dbReference>
<keyword evidence="1" id="KW-0805">Transcription regulation</keyword>
<dbReference type="EMBL" id="FUIE01000049">
    <property type="protein sequence ID" value="SJM63218.1"/>
    <property type="molecule type" value="Genomic_DNA"/>
</dbReference>
<feature type="domain" description="HTH tetR-type" evidence="5">
    <location>
        <begin position="24"/>
        <end position="84"/>
    </location>
</feature>
<evidence type="ECO:0000313" key="7">
    <source>
        <dbReference type="Proteomes" id="UP000195766"/>
    </source>
</evidence>
<dbReference type="OrthoDB" id="9808189at2"/>
<evidence type="ECO:0000259" key="5">
    <source>
        <dbReference type="PROSITE" id="PS50977"/>
    </source>
</evidence>
<name>A0A1R4G4W3_BREDI</name>
<organism evidence="6 7">
    <name type="scientific">Brevundimonas diminuta 3F5N</name>
    <dbReference type="NCBI Taxonomy" id="1255603"/>
    <lineage>
        <taxon>Bacteria</taxon>
        <taxon>Pseudomonadati</taxon>
        <taxon>Pseudomonadota</taxon>
        <taxon>Alphaproteobacteria</taxon>
        <taxon>Caulobacterales</taxon>
        <taxon>Caulobacteraceae</taxon>
        <taxon>Brevundimonas</taxon>
    </lineage>
</organism>
<reference evidence="6 7" key="1">
    <citation type="submission" date="2017-02" db="EMBL/GenBank/DDBJ databases">
        <authorList>
            <person name="Peterson S.W."/>
        </authorList>
    </citation>
    <scope>NUCLEOTIDE SEQUENCE [LARGE SCALE GENOMIC DNA]</scope>
    <source>
        <strain evidence="6 7">3F5N</strain>
    </source>
</reference>
<keyword evidence="3" id="KW-0804">Transcription</keyword>